<proteinExistence type="predicted"/>
<dbReference type="Proteomes" id="UP001157502">
    <property type="component" value="Chromosome 21"/>
</dbReference>
<comment type="caution">
    <text evidence="1">The sequence shown here is derived from an EMBL/GenBank/DDBJ whole genome shotgun (WGS) entry which is preliminary data.</text>
</comment>
<name>A0ACC2FWI6_DALPE</name>
<gene>
    <name evidence="1" type="ORF">DPEC_G00248070</name>
</gene>
<accession>A0ACC2FWI6</accession>
<evidence type="ECO:0000313" key="1">
    <source>
        <dbReference type="EMBL" id="KAJ7995774.1"/>
    </source>
</evidence>
<reference evidence="1" key="1">
    <citation type="submission" date="2021-05" db="EMBL/GenBank/DDBJ databases">
        <authorList>
            <person name="Pan Q."/>
            <person name="Jouanno E."/>
            <person name="Zahm M."/>
            <person name="Klopp C."/>
            <person name="Cabau C."/>
            <person name="Louis A."/>
            <person name="Berthelot C."/>
            <person name="Parey E."/>
            <person name="Roest Crollius H."/>
            <person name="Montfort J."/>
            <person name="Robinson-Rechavi M."/>
            <person name="Bouchez O."/>
            <person name="Lampietro C."/>
            <person name="Lopez Roques C."/>
            <person name="Donnadieu C."/>
            <person name="Postlethwait J."/>
            <person name="Bobe J."/>
            <person name="Dillon D."/>
            <person name="Chandos A."/>
            <person name="von Hippel F."/>
            <person name="Guiguen Y."/>
        </authorList>
    </citation>
    <scope>NUCLEOTIDE SEQUENCE</scope>
    <source>
        <strain evidence="1">YG-Jan2019</strain>
    </source>
</reference>
<evidence type="ECO:0000313" key="2">
    <source>
        <dbReference type="Proteomes" id="UP001157502"/>
    </source>
</evidence>
<keyword evidence="2" id="KW-1185">Reference proteome</keyword>
<organism evidence="1 2">
    <name type="scientific">Dallia pectoralis</name>
    <name type="common">Alaska blackfish</name>
    <dbReference type="NCBI Taxonomy" id="75939"/>
    <lineage>
        <taxon>Eukaryota</taxon>
        <taxon>Metazoa</taxon>
        <taxon>Chordata</taxon>
        <taxon>Craniata</taxon>
        <taxon>Vertebrata</taxon>
        <taxon>Euteleostomi</taxon>
        <taxon>Actinopterygii</taxon>
        <taxon>Neopterygii</taxon>
        <taxon>Teleostei</taxon>
        <taxon>Protacanthopterygii</taxon>
        <taxon>Esociformes</taxon>
        <taxon>Umbridae</taxon>
        <taxon>Dallia</taxon>
    </lineage>
</organism>
<protein>
    <submittedName>
        <fullName evidence="1">Uncharacterized protein</fullName>
    </submittedName>
</protein>
<dbReference type="EMBL" id="CM055748">
    <property type="protein sequence ID" value="KAJ7995774.1"/>
    <property type="molecule type" value="Genomic_DNA"/>
</dbReference>
<sequence>MEDCRVRVVIQEILSMLVVCLVVALPTPADTETNTSPHIIVALTGDNIILPCSLMTPTTLDIMMVEWSRSDLKDTIVHINRKGLDIEEQSPSYRGRTSMFLEELRNGNVSIKLNNVKISDAGEYTCDVPSQGSGHKSVIQLVVGAVSQPVISIVGSKDYGLVLKCDSGGWYPKPEMIWLNSDGTILPADGPTETETDSDGLYTVKGHVTVQKTDNNWFTCRVLQQKINHTMETQINVPDDSFPKSRGGLIAGVIIAVLAAVVAGCLGFYLWRKKQLTKKTADHRGETVKMLNKKVENAEEEHEKKMKETEQQLKQKYKVKEEDLEKKKKETEQQLKQKYKEKEEELEKKMTEEREKKMKETEEELEKKVKETEECEKKMKETEQQLKQKYKEKEEELEKKMKETEEREKKMKETEQQLKQKYKEKEEDLEKKKKETEKQHEQDMKDKEEQHEQDMKDKVKQHEQELDENEQKLKQQYKEKERQLKELLFKTDLKP</sequence>